<dbReference type="InterPro" id="IPR045082">
    <property type="entry name" value="ATP_syn_F0_a_bact/chloroplast"/>
</dbReference>
<evidence type="ECO:0000256" key="4">
    <source>
        <dbReference type="ARBA" id="ARBA00022547"/>
    </source>
</evidence>
<comment type="function">
    <text evidence="11 12">Key component of the proton channel; it plays a direct role in the translocation of protons across the membrane.</text>
</comment>
<dbReference type="HAMAP" id="MF_01393">
    <property type="entry name" value="ATP_synth_a_bact"/>
    <property type="match status" value="1"/>
</dbReference>
<feature type="transmembrane region" description="Helical" evidence="11">
    <location>
        <begin position="78"/>
        <end position="102"/>
    </location>
</feature>
<comment type="caution">
    <text evidence="14">The sequence shown here is derived from an EMBL/GenBank/DDBJ whole genome shotgun (WGS) entry which is preliminary data.</text>
</comment>
<evidence type="ECO:0000256" key="3">
    <source>
        <dbReference type="ARBA" id="ARBA00022448"/>
    </source>
</evidence>
<keyword evidence="9 11" id="KW-0472">Membrane</keyword>
<dbReference type="InterPro" id="IPR000568">
    <property type="entry name" value="ATP_synth_F0_asu"/>
</dbReference>
<feature type="transmembrane region" description="Helical" evidence="11">
    <location>
        <begin position="165"/>
        <end position="187"/>
    </location>
</feature>
<evidence type="ECO:0000256" key="2">
    <source>
        <dbReference type="ARBA" id="ARBA00006810"/>
    </source>
</evidence>
<evidence type="ECO:0000256" key="1">
    <source>
        <dbReference type="ARBA" id="ARBA00004141"/>
    </source>
</evidence>
<dbReference type="NCBIfam" id="NF004481">
    <property type="entry name" value="PRK05815.2-3"/>
    <property type="match status" value="1"/>
</dbReference>
<dbReference type="InterPro" id="IPR023011">
    <property type="entry name" value="ATP_synth_F0_asu_AS"/>
</dbReference>
<evidence type="ECO:0000256" key="11">
    <source>
        <dbReference type="HAMAP-Rule" id="MF_01393"/>
    </source>
</evidence>
<feature type="transmembrane region" description="Helical" evidence="11">
    <location>
        <begin position="20"/>
        <end position="39"/>
    </location>
</feature>
<evidence type="ECO:0000256" key="7">
    <source>
        <dbReference type="ARBA" id="ARBA00022989"/>
    </source>
</evidence>
<dbReference type="InterPro" id="IPR017692">
    <property type="entry name" value="Alt_ATP_synth_F0_Asu"/>
</dbReference>
<dbReference type="GO" id="GO:0045259">
    <property type="term" value="C:proton-transporting ATP synthase complex"/>
    <property type="evidence" value="ECO:0007669"/>
    <property type="project" value="UniProtKB-KW"/>
</dbReference>
<keyword evidence="7 11" id="KW-1133">Transmembrane helix</keyword>
<dbReference type="Pfam" id="PF00119">
    <property type="entry name" value="ATP-synt_A"/>
    <property type="match status" value="1"/>
</dbReference>
<reference evidence="14 15" key="1">
    <citation type="journal article" date="2020" name="Microorganisms">
        <title>Osmotic Adaptation and Compatible Solute Biosynthesis of Phototrophic Bacteria as Revealed from Genome Analyses.</title>
        <authorList>
            <person name="Imhoff J.F."/>
            <person name="Rahn T."/>
            <person name="Kunzel S."/>
            <person name="Keller A."/>
            <person name="Neulinger S.C."/>
        </authorList>
    </citation>
    <scope>NUCLEOTIDE SEQUENCE [LARGE SCALE GENOMIC DNA]</scope>
    <source>
        <strain evidence="14 15">DSM 25653</strain>
    </source>
</reference>
<evidence type="ECO:0000313" key="14">
    <source>
        <dbReference type="EMBL" id="MBK1619288.1"/>
    </source>
</evidence>
<evidence type="ECO:0000256" key="10">
    <source>
        <dbReference type="ARBA" id="ARBA00023310"/>
    </source>
</evidence>
<dbReference type="EMBL" id="NRRY01000019">
    <property type="protein sequence ID" value="MBK1619288.1"/>
    <property type="molecule type" value="Genomic_DNA"/>
</dbReference>
<dbReference type="RefSeq" id="WP_200244504.1">
    <property type="nucleotide sequence ID" value="NZ_NRRY01000019.1"/>
</dbReference>
<evidence type="ECO:0000256" key="13">
    <source>
        <dbReference type="SAM" id="MobiDB-lite"/>
    </source>
</evidence>
<feature type="transmembrane region" description="Helical" evidence="11">
    <location>
        <begin position="193"/>
        <end position="215"/>
    </location>
</feature>
<name>A0A9X1B4B4_9GAMM</name>
<keyword evidence="11" id="KW-1003">Cell membrane</keyword>
<comment type="subcellular location">
    <subcellularLocation>
        <location evidence="11 12">Cell membrane</location>
        <topology evidence="11 12">Multi-pass membrane protein</topology>
    </subcellularLocation>
    <subcellularLocation>
        <location evidence="1">Membrane</location>
        <topology evidence="1">Multi-pass membrane protein</topology>
    </subcellularLocation>
</comment>
<gene>
    <name evidence="11" type="primary">atpB</name>
    <name evidence="14" type="ORF">CKO42_12745</name>
</gene>
<dbReference type="GO" id="GO:0042777">
    <property type="term" value="P:proton motive force-driven plasma membrane ATP synthesis"/>
    <property type="evidence" value="ECO:0007669"/>
    <property type="project" value="TreeGrafter"/>
</dbReference>
<keyword evidence="3 11" id="KW-0813">Transport</keyword>
<keyword evidence="15" id="KW-1185">Reference proteome</keyword>
<sequence length="269" mass="29432">MTISPDQIVLWAWGPLHLNATVAWTWAIMALITLVCWGVSRRLTSGPELSRWQNALEVLVTGLRDQIRDVSQQEPGQYLPFVGTLFVFIAVSNLLTLVPFYLPPTGSLSTTTALALCVLIAVPLFGIIHRGPLGYLRHYIEPTPLMMPFNLIGELSRTLALAVRLYGNIMSGTVIVGILLSLTPFFFPIVMQLLGLLTGMIQAYIFAVLAMVYIASASSANRAADQGSDQQGKQQSDQQGKQQGNQQDDQQDDQQGGQASKQTDRSTQA</sequence>
<evidence type="ECO:0000256" key="6">
    <source>
        <dbReference type="ARBA" id="ARBA00022781"/>
    </source>
</evidence>
<protein>
    <recommendedName>
        <fullName evidence="11 12">ATP synthase subunit a</fullName>
    </recommendedName>
    <alternativeName>
        <fullName evidence="11">ATP synthase F0 sector subunit a</fullName>
    </alternativeName>
    <alternativeName>
        <fullName evidence="11">F-ATPase subunit 6</fullName>
    </alternativeName>
</protein>
<keyword evidence="4 11" id="KW-0138">CF(0)</keyword>
<dbReference type="SUPFAM" id="SSF81336">
    <property type="entry name" value="F1F0 ATP synthase subunit A"/>
    <property type="match status" value="1"/>
</dbReference>
<accession>A0A9X1B4B4</accession>
<keyword evidence="8 11" id="KW-0406">Ion transport</keyword>
<keyword evidence="10 11" id="KW-0066">ATP synthesis</keyword>
<dbReference type="GO" id="GO:0046933">
    <property type="term" value="F:proton-transporting ATP synthase activity, rotational mechanism"/>
    <property type="evidence" value="ECO:0007669"/>
    <property type="project" value="UniProtKB-UniRule"/>
</dbReference>
<evidence type="ECO:0000313" key="15">
    <source>
        <dbReference type="Proteomes" id="UP001138768"/>
    </source>
</evidence>
<organism evidence="14 15">
    <name type="scientific">Lamprobacter modestohalophilus</name>
    <dbReference type="NCBI Taxonomy" id="1064514"/>
    <lineage>
        <taxon>Bacteria</taxon>
        <taxon>Pseudomonadati</taxon>
        <taxon>Pseudomonadota</taxon>
        <taxon>Gammaproteobacteria</taxon>
        <taxon>Chromatiales</taxon>
        <taxon>Chromatiaceae</taxon>
        <taxon>Lamprobacter</taxon>
    </lineage>
</organism>
<dbReference type="Proteomes" id="UP001138768">
    <property type="component" value="Unassembled WGS sequence"/>
</dbReference>
<dbReference type="AlphaFoldDB" id="A0A9X1B4B4"/>
<dbReference type="PANTHER" id="PTHR42823">
    <property type="entry name" value="ATP SYNTHASE SUBUNIT A, CHLOROPLASTIC"/>
    <property type="match status" value="1"/>
</dbReference>
<dbReference type="PROSITE" id="PS00449">
    <property type="entry name" value="ATPASE_A"/>
    <property type="match status" value="1"/>
</dbReference>
<comment type="similarity">
    <text evidence="2 11 12">Belongs to the ATPase A chain family.</text>
</comment>
<evidence type="ECO:0000256" key="8">
    <source>
        <dbReference type="ARBA" id="ARBA00023065"/>
    </source>
</evidence>
<dbReference type="CDD" id="cd00310">
    <property type="entry name" value="ATP-synt_Fo_a_6"/>
    <property type="match status" value="1"/>
</dbReference>
<keyword evidence="5 11" id="KW-0812">Transmembrane</keyword>
<dbReference type="PANTHER" id="PTHR42823:SF3">
    <property type="entry name" value="ATP SYNTHASE SUBUNIT A, CHLOROPLASTIC"/>
    <property type="match status" value="1"/>
</dbReference>
<feature type="compositionally biased region" description="Low complexity" evidence="13">
    <location>
        <begin position="223"/>
        <end position="261"/>
    </location>
</feature>
<evidence type="ECO:0000256" key="5">
    <source>
        <dbReference type="ARBA" id="ARBA00022692"/>
    </source>
</evidence>
<evidence type="ECO:0000256" key="9">
    <source>
        <dbReference type="ARBA" id="ARBA00023136"/>
    </source>
</evidence>
<proteinExistence type="inferred from homology"/>
<evidence type="ECO:0000256" key="12">
    <source>
        <dbReference type="RuleBase" id="RU000483"/>
    </source>
</evidence>
<dbReference type="NCBIfam" id="TIGR01131">
    <property type="entry name" value="ATP_synt_6_or_A"/>
    <property type="match status" value="1"/>
</dbReference>
<feature type="region of interest" description="Disordered" evidence="13">
    <location>
        <begin position="223"/>
        <end position="269"/>
    </location>
</feature>
<dbReference type="InterPro" id="IPR035908">
    <property type="entry name" value="F0_ATP_A_sf"/>
</dbReference>
<dbReference type="GO" id="GO:0005886">
    <property type="term" value="C:plasma membrane"/>
    <property type="evidence" value="ECO:0007669"/>
    <property type="project" value="UniProtKB-SubCell"/>
</dbReference>
<keyword evidence="6 11" id="KW-0375">Hydrogen ion transport</keyword>
<feature type="transmembrane region" description="Helical" evidence="11">
    <location>
        <begin position="108"/>
        <end position="128"/>
    </location>
</feature>
<dbReference type="Gene3D" id="1.20.120.220">
    <property type="entry name" value="ATP synthase, F0 complex, subunit A"/>
    <property type="match status" value="1"/>
</dbReference>
<dbReference type="NCBIfam" id="TIGR03306">
    <property type="entry name" value="altF1_A"/>
    <property type="match status" value="1"/>
</dbReference>
<dbReference type="PRINTS" id="PR00123">
    <property type="entry name" value="ATPASEA"/>
</dbReference>